<keyword evidence="2" id="KW-1185">Reference proteome</keyword>
<dbReference type="STRING" id="1314781.A0A166B3K5"/>
<evidence type="ECO:0000313" key="1">
    <source>
        <dbReference type="EMBL" id="KZV97609.1"/>
    </source>
</evidence>
<dbReference type="AlphaFoldDB" id="A0A166B3K5"/>
<reference evidence="1 2" key="1">
    <citation type="journal article" date="2016" name="Mol. Biol. Evol.">
        <title>Comparative Genomics of Early-Diverging Mushroom-Forming Fungi Provides Insights into the Origins of Lignocellulose Decay Capabilities.</title>
        <authorList>
            <person name="Nagy L.G."/>
            <person name="Riley R."/>
            <person name="Tritt A."/>
            <person name="Adam C."/>
            <person name="Daum C."/>
            <person name="Floudas D."/>
            <person name="Sun H."/>
            <person name="Yadav J.S."/>
            <person name="Pangilinan J."/>
            <person name="Larsson K.H."/>
            <person name="Matsuura K."/>
            <person name="Barry K."/>
            <person name="Labutti K."/>
            <person name="Kuo R."/>
            <person name="Ohm R.A."/>
            <person name="Bhattacharya S.S."/>
            <person name="Shirouzu T."/>
            <person name="Yoshinaga Y."/>
            <person name="Martin F.M."/>
            <person name="Grigoriev I.V."/>
            <person name="Hibbett D.S."/>
        </authorList>
    </citation>
    <scope>NUCLEOTIDE SEQUENCE [LARGE SCALE GENOMIC DNA]</scope>
    <source>
        <strain evidence="1 2">HHB12029</strain>
    </source>
</reference>
<accession>A0A166B3K5</accession>
<protein>
    <submittedName>
        <fullName evidence="1">Uncharacterized protein</fullName>
    </submittedName>
</protein>
<dbReference type="EMBL" id="KV425928">
    <property type="protein sequence ID" value="KZV97609.1"/>
    <property type="molecule type" value="Genomic_DNA"/>
</dbReference>
<gene>
    <name evidence="1" type="ORF">EXIGLDRAFT_764264</name>
</gene>
<dbReference type="Gene3D" id="3.40.50.720">
    <property type="entry name" value="NAD(P)-binding Rossmann-like Domain"/>
    <property type="match status" value="1"/>
</dbReference>
<dbReference type="InParanoid" id="A0A166B3K5"/>
<evidence type="ECO:0000313" key="2">
    <source>
        <dbReference type="Proteomes" id="UP000077266"/>
    </source>
</evidence>
<proteinExistence type="predicted"/>
<name>A0A166B3K5_EXIGL</name>
<organism evidence="1 2">
    <name type="scientific">Exidia glandulosa HHB12029</name>
    <dbReference type="NCBI Taxonomy" id="1314781"/>
    <lineage>
        <taxon>Eukaryota</taxon>
        <taxon>Fungi</taxon>
        <taxon>Dikarya</taxon>
        <taxon>Basidiomycota</taxon>
        <taxon>Agaricomycotina</taxon>
        <taxon>Agaricomycetes</taxon>
        <taxon>Auriculariales</taxon>
        <taxon>Exidiaceae</taxon>
        <taxon>Exidia</taxon>
    </lineage>
</organism>
<sequence length="117" mass="12641">MSVHPGAVSTDIQLQIHEAFGPILGRVMTALQTPLLRAPDEGSLGVLWASTTSGDELVRRGLQGAYITDPGKAGEQTELATDPQLEENVWSLCEQLIREKIGNDALHDWADAAKHDV</sequence>
<dbReference type="OrthoDB" id="191139at2759"/>
<dbReference type="Proteomes" id="UP000077266">
    <property type="component" value="Unassembled WGS sequence"/>
</dbReference>